<evidence type="ECO:0000256" key="1">
    <source>
        <dbReference type="ARBA" id="ARBA00008738"/>
    </source>
</evidence>
<feature type="compositionally biased region" description="Basic and acidic residues" evidence="2">
    <location>
        <begin position="180"/>
        <end position="192"/>
    </location>
</feature>
<feature type="compositionally biased region" description="Basic and acidic residues" evidence="2">
    <location>
        <begin position="1448"/>
        <end position="1464"/>
    </location>
</feature>
<feature type="region of interest" description="Disordered" evidence="2">
    <location>
        <begin position="973"/>
        <end position="1163"/>
    </location>
</feature>
<keyword evidence="4" id="KW-1185">Reference proteome</keyword>
<feature type="region of interest" description="Disordered" evidence="2">
    <location>
        <begin position="1967"/>
        <end position="2000"/>
    </location>
</feature>
<feature type="compositionally biased region" description="Basic and acidic residues" evidence="2">
    <location>
        <begin position="1408"/>
        <end position="1438"/>
    </location>
</feature>
<dbReference type="GO" id="GO:0036064">
    <property type="term" value="C:ciliary basal body"/>
    <property type="evidence" value="ECO:0007669"/>
    <property type="project" value="TreeGrafter"/>
</dbReference>
<dbReference type="GO" id="GO:0005879">
    <property type="term" value="C:axonemal microtubule"/>
    <property type="evidence" value="ECO:0007669"/>
    <property type="project" value="TreeGrafter"/>
</dbReference>
<feature type="compositionally biased region" description="Polar residues" evidence="2">
    <location>
        <begin position="1293"/>
        <end position="1308"/>
    </location>
</feature>
<feature type="compositionally biased region" description="Basic and acidic residues" evidence="2">
    <location>
        <begin position="511"/>
        <end position="521"/>
    </location>
</feature>
<dbReference type="EMBL" id="JAZGQO010000008">
    <property type="protein sequence ID" value="KAK6178784.1"/>
    <property type="molecule type" value="Genomic_DNA"/>
</dbReference>
<feature type="compositionally biased region" description="Polar residues" evidence="2">
    <location>
        <begin position="1091"/>
        <end position="1104"/>
    </location>
</feature>
<feature type="compositionally biased region" description="Basic and acidic residues" evidence="2">
    <location>
        <begin position="309"/>
        <end position="319"/>
    </location>
</feature>
<feature type="compositionally biased region" description="Basic and acidic residues" evidence="2">
    <location>
        <begin position="1318"/>
        <end position="1329"/>
    </location>
</feature>
<dbReference type="GO" id="GO:0008017">
    <property type="term" value="F:microtubule binding"/>
    <property type="evidence" value="ECO:0007669"/>
    <property type="project" value="InterPro"/>
</dbReference>
<evidence type="ECO:0000313" key="3">
    <source>
        <dbReference type="EMBL" id="KAK6178784.1"/>
    </source>
</evidence>
<feature type="compositionally biased region" description="Basic and acidic residues" evidence="2">
    <location>
        <begin position="398"/>
        <end position="428"/>
    </location>
</feature>
<proteinExistence type="inferred from homology"/>
<comment type="similarity">
    <text evidence="1">Belongs to the FAM154 family.</text>
</comment>
<feature type="region of interest" description="Disordered" evidence="2">
    <location>
        <begin position="1711"/>
        <end position="1736"/>
    </location>
</feature>
<feature type="compositionally biased region" description="Basic and acidic residues" evidence="2">
    <location>
        <begin position="1117"/>
        <end position="1127"/>
    </location>
</feature>
<feature type="region of interest" description="Disordered" evidence="2">
    <location>
        <begin position="368"/>
        <end position="557"/>
    </location>
</feature>
<feature type="compositionally biased region" description="Basic and acidic residues" evidence="2">
    <location>
        <begin position="226"/>
        <end position="255"/>
    </location>
</feature>
<organism evidence="3 4">
    <name type="scientific">Patella caerulea</name>
    <name type="common">Rayed Mediterranean limpet</name>
    <dbReference type="NCBI Taxonomy" id="87958"/>
    <lineage>
        <taxon>Eukaryota</taxon>
        <taxon>Metazoa</taxon>
        <taxon>Spiralia</taxon>
        <taxon>Lophotrochozoa</taxon>
        <taxon>Mollusca</taxon>
        <taxon>Gastropoda</taxon>
        <taxon>Patellogastropoda</taxon>
        <taxon>Patelloidea</taxon>
        <taxon>Patellidae</taxon>
        <taxon>Patella</taxon>
    </lineage>
</organism>
<name>A0AAN8PLE3_PATCE</name>
<feature type="compositionally biased region" description="Basic residues" evidence="2">
    <location>
        <begin position="67"/>
        <end position="77"/>
    </location>
</feature>
<feature type="region of interest" description="Disordered" evidence="2">
    <location>
        <begin position="1912"/>
        <end position="1942"/>
    </location>
</feature>
<feature type="compositionally biased region" description="Polar residues" evidence="2">
    <location>
        <begin position="288"/>
        <end position="298"/>
    </location>
</feature>
<feature type="region of interest" description="Disordered" evidence="2">
    <location>
        <begin position="1175"/>
        <end position="1365"/>
    </location>
</feature>
<feature type="compositionally biased region" description="Polar residues" evidence="2">
    <location>
        <begin position="2170"/>
        <end position="2181"/>
    </location>
</feature>
<dbReference type="PANTHER" id="PTHR31516:SF17">
    <property type="entry name" value="STABILIZER OF AXONEMAL MICROTUBULES 2"/>
    <property type="match status" value="1"/>
</dbReference>
<feature type="compositionally biased region" description="Basic and acidic residues" evidence="2">
    <location>
        <begin position="1521"/>
        <end position="1531"/>
    </location>
</feature>
<feature type="region of interest" description="Disordered" evidence="2">
    <location>
        <begin position="569"/>
        <end position="715"/>
    </location>
</feature>
<feature type="compositionally biased region" description="Basic and acidic residues" evidence="2">
    <location>
        <begin position="915"/>
        <end position="925"/>
    </location>
</feature>
<feature type="compositionally biased region" description="Basic and acidic residues" evidence="2">
    <location>
        <begin position="802"/>
        <end position="832"/>
    </location>
</feature>
<evidence type="ECO:0000256" key="2">
    <source>
        <dbReference type="SAM" id="MobiDB-lite"/>
    </source>
</evidence>
<dbReference type="Proteomes" id="UP001347796">
    <property type="component" value="Unassembled WGS sequence"/>
</dbReference>
<dbReference type="Pfam" id="PF05217">
    <property type="entry name" value="SAXO1-2"/>
    <property type="match status" value="6"/>
</dbReference>
<feature type="compositionally biased region" description="Basic and acidic residues" evidence="2">
    <location>
        <begin position="126"/>
        <end position="166"/>
    </location>
</feature>
<feature type="compositionally biased region" description="Basic and acidic residues" evidence="2">
    <location>
        <begin position="1077"/>
        <end position="1088"/>
    </location>
</feature>
<feature type="compositionally biased region" description="Polar residues" evidence="2">
    <location>
        <begin position="889"/>
        <end position="904"/>
    </location>
</feature>
<feature type="compositionally biased region" description="Basic and acidic residues" evidence="2">
    <location>
        <begin position="600"/>
        <end position="630"/>
    </location>
</feature>
<feature type="compositionally biased region" description="Basic and acidic residues" evidence="2">
    <location>
        <begin position="1004"/>
        <end position="1034"/>
    </location>
</feature>
<feature type="region of interest" description="Disordered" evidence="2">
    <location>
        <begin position="1377"/>
        <end position="1503"/>
    </location>
</feature>
<reference evidence="3 4" key="1">
    <citation type="submission" date="2024-01" db="EMBL/GenBank/DDBJ databases">
        <title>The genome of the rayed Mediterranean limpet Patella caerulea (Linnaeus, 1758).</title>
        <authorList>
            <person name="Anh-Thu Weber A."/>
            <person name="Halstead-Nussloch G."/>
        </authorList>
    </citation>
    <scope>NUCLEOTIDE SEQUENCE [LARGE SCALE GENOMIC DNA]</scope>
    <source>
        <strain evidence="3">AATW-2023a</strain>
        <tissue evidence="3">Whole specimen</tissue>
    </source>
</reference>
<feature type="compositionally biased region" description="Polar residues" evidence="2">
    <location>
        <begin position="687"/>
        <end position="702"/>
    </location>
</feature>
<evidence type="ECO:0000313" key="4">
    <source>
        <dbReference type="Proteomes" id="UP001347796"/>
    </source>
</evidence>
<feature type="compositionally biased region" description="Basic and acidic residues" evidence="2">
    <location>
        <begin position="92"/>
        <end position="111"/>
    </location>
</feature>
<feature type="region of interest" description="Disordered" evidence="2">
    <location>
        <begin position="2170"/>
        <end position="2191"/>
    </location>
</feature>
<dbReference type="GO" id="GO:0005814">
    <property type="term" value="C:centriole"/>
    <property type="evidence" value="ECO:0007669"/>
    <property type="project" value="TreeGrafter"/>
</dbReference>
<gene>
    <name evidence="3" type="ORF">SNE40_011292</name>
</gene>
<comment type="caution">
    <text evidence="3">The sequence shown here is derived from an EMBL/GenBank/DDBJ whole genome shotgun (WGS) entry which is preliminary data.</text>
</comment>
<dbReference type="InterPro" id="IPR033336">
    <property type="entry name" value="SAXO1/2"/>
</dbReference>
<feature type="region of interest" description="Disordered" evidence="2">
    <location>
        <begin position="1520"/>
        <end position="1541"/>
    </location>
</feature>
<protein>
    <submittedName>
        <fullName evidence="3">Uncharacterized protein</fullName>
    </submittedName>
</protein>
<dbReference type="PANTHER" id="PTHR31516">
    <property type="entry name" value="STABILIZER OF AXONEMAL MICROTUBULES 2"/>
    <property type="match status" value="1"/>
</dbReference>
<accession>A0AAN8PLE3</accession>
<feature type="region of interest" description="Disordered" evidence="2">
    <location>
        <begin position="735"/>
        <end position="961"/>
    </location>
</feature>
<sequence>MPLKKPRRKWDPPTEKFSSETTAKQDFIAKGNPPRTSFKPSQKPLKSEDPFDGNTGYKNVYVAHPVQPRKPKERKVHVPPAEKFDATSTAKNDFRGDVVPKRESYKRDTEPFKSNADFESTTTAGKDYKSHPVERRIARKPEEYTRPEGKIDLDTVNRSNYKEHPIQKQIAKKPSSSKTLRGEGEVEKDTNYIKDYPAWEPKRPEKVTQNSQYLPPDGKMDGITTSKRDYPPLKGEVRKGFKPKESELKSTDPLDTHTGYKNTYVEHPLQPKQGRQREEYKPPAESLDSLSTNKQDFQGLTVPKRKNYKRDTEAFRSDEPIDDSTTSALDYKGYTAKRPEIKRQTGTLKSVGDMDIDTVNAQTYREFPLQRSVAKRPTSSDALKGTGNFEGHTGYNDVYREHKIAPRESMKKNDYVPPDGKFDGETTSRLDYPGQTVPKRESFKPSGDALKSDDPFDAYTGYKNTYVEHPLQPKQGRRREEYQPPTETMDSLSTNKQDFQGLTVAKRKSYKRDTEEFRSDEPIDDSTTSALDYKGYTANRPEIKRQTGNLKPEGDMDIDTVNAQTYRAFPSQKRVAKRPTSSNALKGTGYFEGHTGYNDVYREHKIAPRESMKKNDYVPPDGKFDGETTSRLDYPGQTVPKRDSFKPSSDALRSDDPFDANTGYKNTYVEHPLQPKQGRRRDEYQPPTETMDSLSTNKQDFQGLTVPKRKNYNRDTEAFRSDELIDDSTTSALDYKGYTAQRPEIKRQTGNLKPEGDMDTDTVNAQTYREFPLQKRVAKRPTSSDALKGTGNFEGNTGYNDVYREHKIAPRESMKKNDYVPPDGKFDGETTSRLDYPGQIVPKRESFKPSGDALKSDDPFDANTGYTNTYVEHPLQPKRGRRRDEYQPPTETMDSLSTNKQDFQGLTVAKRKSYKRDTEAFRSDEPIDDSTTSALDYKGYTAQRPEIKRQTGNLKPEGDMDIDTVNAQTYREFPLQKRVAKRPTSSDALKGTGNFEGHTGYNDVYREHKIAPRESMKKNDYVPPDGKFDGETTSRLDYPGQTVPKRDSFKPSGDALRSDDPFDANTGYKNTYVEHPLQPKHDRRRDEYQPPTETMDSLSTNKQDFQGLAVPKRKSYKRDTEAFRSDEPIDDSTTSALDYKGYTAQRPEIKRQTGNLKPEGDMDIDTVNAQTYRAFPSQKRVAKRPTSSDALKGTGNFEGHTGYNDVYREHKIAPRESMKKNDYVPPDGKFDGETTSRLDYPGQTVLKRESFKPSGDALRSDDPFDANTGYKNTYVEHPLQPKQGRRRDEYQPPTETMDSLSTNKQDFQGLTVPKRKNYNRDTEAFRSDEPIDDSTTSALDYKGYTVQRPEIKRQTGNLKPEGDMDIDTVNAQTYREFPLQKRVAKRPTSSDALKGTGNFEGHTGYNDVYREHKIAPRESMKKNDYVPPDGKFDGETTSRLDYPGQTVPKRESFKPSDDAFKSEDPFDANTGYKNTYVEHPLQPKQGRRRDEYQPPTETMDSLSTNKQDFQGLTVPKRKSYKRDTEAFRSDEPIDDSTTSALDYKGYTSQRPEIKRQTGNLKLEGDMDIDTVNAQTYRELPLNRSVAKRPASSDALKGTGNFEGFSGYNDVYKEHKITPRESMKKNEYHPPEVKFEGETTSRLDYTGQVVAKRGSFRPVGDSLKSDQPFDSFTENRDAYIQYNMPTKQIRSREVYLPPSERMETVSTNKQDFLGIPGQKRQSYKRDTEPYSSGAPLDDATTFAQDFKTWAADRPAKKSQVENLILEGDMDLYTVNQHTYRGEIGAKRSIKKYGSSNALGGDGKFHGASGYGASFQEYELKPRQSHKQVEYVAPEGKFEGETTSKLDYQQQPPSKRTKIIPVESFPKSHDPFAPNTGYQETYVRHQAAAKILREKEQYVPPTVPLEAVTTNKQDYQSVTTPKRAGFGPSKEPFRSDAPFDGNTTARGDYKQWAVDKAFIKRQDTYVKSNDPMDLQTTSDISYRGEPIRKRSGKRPRSSNTLKYDGKFHGESIYRGSFTQQELPAKEVYKKQQYVPPLTRFEGETTSRVDFGIQPLSKTKNFKTTESALRSSVPMIADSIYKDSFAQPPVTTRPRREPQAYIPSSVPFEGVSTSRSDFLGTSGEKRVPYRPTKEAFQSNARFDGTTTFSSDFKGALGGGRSQRIMRETYQANTAPFDGSTTSRDAFTGQKGVKPRSFKPSVDSFLKSTEKFVGSSTYRGSFETGQSTNWSGPQTILSVA</sequence>
<feature type="compositionally biased region" description="Basic and acidic residues" evidence="2">
    <location>
        <begin position="9"/>
        <end position="18"/>
    </location>
</feature>
<feature type="region of interest" description="Disordered" evidence="2">
    <location>
        <begin position="1"/>
        <end position="327"/>
    </location>
</feature>
<dbReference type="GO" id="GO:0036126">
    <property type="term" value="C:sperm flagellum"/>
    <property type="evidence" value="ECO:0007669"/>
    <property type="project" value="TreeGrafter"/>
</dbReference>
<feature type="compositionally biased region" description="Polar residues" evidence="2">
    <location>
        <begin position="485"/>
        <end position="500"/>
    </location>
</feature>
<feature type="compositionally biased region" description="Basic and acidic residues" evidence="2">
    <location>
        <begin position="1206"/>
        <end position="1236"/>
    </location>
</feature>